<proteinExistence type="inferred from homology"/>
<name>A0A068RK81_9FUNG</name>
<dbReference type="OrthoDB" id="24948at2759"/>
<evidence type="ECO:0000313" key="8">
    <source>
        <dbReference type="EMBL" id="CDH50012.1"/>
    </source>
</evidence>
<dbReference type="CDD" id="cd08366">
    <property type="entry name" value="APC10"/>
    <property type="match status" value="1"/>
</dbReference>
<comment type="similarity">
    <text evidence="1">Belongs to the APC10 family.</text>
</comment>
<dbReference type="Pfam" id="PF03256">
    <property type="entry name" value="ANAPC10"/>
    <property type="match status" value="1"/>
</dbReference>
<gene>
    <name evidence="8" type="ORF">LCOR_01735.1</name>
</gene>
<feature type="compositionally biased region" description="Basic and acidic residues" evidence="6">
    <location>
        <begin position="55"/>
        <end position="65"/>
    </location>
</feature>
<dbReference type="EMBL" id="CBTN010000005">
    <property type="protein sequence ID" value="CDH50012.1"/>
    <property type="molecule type" value="Genomic_DNA"/>
</dbReference>
<dbReference type="Proteomes" id="UP000027586">
    <property type="component" value="Unassembled WGS sequence"/>
</dbReference>
<dbReference type="AlphaFoldDB" id="A0A068RK81"/>
<keyword evidence="3" id="KW-0498">Mitosis</keyword>
<feature type="domain" description="DOC" evidence="7">
    <location>
        <begin position="67"/>
        <end position="248"/>
    </location>
</feature>
<comment type="caution">
    <text evidence="8">The sequence shown here is derived from an EMBL/GenBank/DDBJ whole genome shotgun (WGS) entry which is preliminary data.</text>
</comment>
<dbReference type="STRING" id="1263082.A0A068RK81"/>
<dbReference type="PANTHER" id="PTHR12936:SF0">
    <property type="entry name" value="ANAPHASE-PROMOTING COMPLEX SUBUNIT 10"/>
    <property type="match status" value="1"/>
</dbReference>
<feature type="compositionally biased region" description="Acidic residues" evidence="6">
    <location>
        <begin position="35"/>
        <end position="54"/>
    </location>
</feature>
<dbReference type="Gene3D" id="2.60.120.260">
    <property type="entry name" value="Galactose-binding domain-like"/>
    <property type="match status" value="1"/>
</dbReference>
<dbReference type="PROSITE" id="PS51284">
    <property type="entry name" value="DOC"/>
    <property type="match status" value="1"/>
</dbReference>
<sequence length="248" mass="28739">MSDNREHYGNLFPSDDEGNSSDNTIEQHAPSGYMDLDEDLRDEEEDEEEEDVIDDEGHRLDDSAREKNAMQIYTETHPDLEQKSSGGREIAEHEAIWSVSTYREDWGVEKLRDNNPLTYWQSNCPNPKAPHTVDLYFHHATFIKQVSIFIDFYQDESYTPKHISIRGGITYRDLHEITSLECEGTVGWQNADLVEATGEPVRLFHLQIAILNTHLNGRDTHIRQLKVYSVLPQYLTQKPVPERIRGLR</sequence>
<evidence type="ECO:0000256" key="1">
    <source>
        <dbReference type="ARBA" id="ARBA00006762"/>
    </source>
</evidence>
<evidence type="ECO:0000256" key="6">
    <source>
        <dbReference type="SAM" id="MobiDB-lite"/>
    </source>
</evidence>
<keyword evidence="5" id="KW-0131">Cell cycle</keyword>
<organism evidence="8 9">
    <name type="scientific">Lichtheimia corymbifera JMRC:FSU:9682</name>
    <dbReference type="NCBI Taxonomy" id="1263082"/>
    <lineage>
        <taxon>Eukaryota</taxon>
        <taxon>Fungi</taxon>
        <taxon>Fungi incertae sedis</taxon>
        <taxon>Mucoromycota</taxon>
        <taxon>Mucoromycotina</taxon>
        <taxon>Mucoromycetes</taxon>
        <taxon>Mucorales</taxon>
        <taxon>Lichtheimiaceae</taxon>
        <taxon>Lichtheimia</taxon>
    </lineage>
</organism>
<evidence type="ECO:0000256" key="4">
    <source>
        <dbReference type="ARBA" id="ARBA00022786"/>
    </source>
</evidence>
<evidence type="ECO:0000259" key="7">
    <source>
        <dbReference type="PROSITE" id="PS51284"/>
    </source>
</evidence>
<evidence type="ECO:0000256" key="3">
    <source>
        <dbReference type="ARBA" id="ARBA00022776"/>
    </source>
</evidence>
<feature type="region of interest" description="Disordered" evidence="6">
    <location>
        <begin position="1"/>
        <end position="65"/>
    </location>
</feature>
<keyword evidence="4" id="KW-0833">Ubl conjugation pathway</keyword>
<evidence type="ECO:0000256" key="5">
    <source>
        <dbReference type="ARBA" id="ARBA00023306"/>
    </source>
</evidence>
<dbReference type="PANTHER" id="PTHR12936">
    <property type="entry name" value="ANAPHASE-PROMOTING COMPLEX 10"/>
    <property type="match status" value="1"/>
</dbReference>
<dbReference type="VEuPathDB" id="FungiDB:LCOR_01735.1"/>
<keyword evidence="9" id="KW-1185">Reference proteome</keyword>
<evidence type="ECO:0000256" key="2">
    <source>
        <dbReference type="ARBA" id="ARBA00022618"/>
    </source>
</evidence>
<dbReference type="GO" id="GO:0070979">
    <property type="term" value="P:protein K11-linked ubiquitination"/>
    <property type="evidence" value="ECO:0007669"/>
    <property type="project" value="TreeGrafter"/>
</dbReference>
<dbReference type="InterPro" id="IPR004939">
    <property type="entry name" value="APC_su10/DOC_dom"/>
</dbReference>
<dbReference type="GO" id="GO:0051301">
    <property type="term" value="P:cell division"/>
    <property type="evidence" value="ECO:0007669"/>
    <property type="project" value="UniProtKB-KW"/>
</dbReference>
<protein>
    <submittedName>
        <fullName evidence="8">Anaphase-promoting complex subunit 10-like</fullName>
    </submittedName>
</protein>
<evidence type="ECO:0000313" key="9">
    <source>
        <dbReference type="Proteomes" id="UP000027586"/>
    </source>
</evidence>
<accession>A0A068RK81</accession>
<dbReference type="SUPFAM" id="SSF49785">
    <property type="entry name" value="Galactose-binding domain-like"/>
    <property type="match status" value="1"/>
</dbReference>
<keyword evidence="2" id="KW-0132">Cell division</keyword>
<dbReference type="GO" id="GO:0031145">
    <property type="term" value="P:anaphase-promoting complex-dependent catabolic process"/>
    <property type="evidence" value="ECO:0007669"/>
    <property type="project" value="InterPro"/>
</dbReference>
<dbReference type="InterPro" id="IPR008979">
    <property type="entry name" value="Galactose-bd-like_sf"/>
</dbReference>
<dbReference type="GO" id="GO:0005680">
    <property type="term" value="C:anaphase-promoting complex"/>
    <property type="evidence" value="ECO:0007669"/>
    <property type="project" value="InterPro"/>
</dbReference>
<reference evidence="8" key="1">
    <citation type="submission" date="2013-08" db="EMBL/GenBank/DDBJ databases">
        <title>Gene expansion shapes genome architecture in the human pathogen Lichtheimia corymbifera: an evolutionary genomics analysis in the ancient terrestrial Mucorales (Mucoromycotina).</title>
        <authorList>
            <person name="Schwartze V.U."/>
            <person name="Winter S."/>
            <person name="Shelest E."/>
            <person name="Marcet-Houben M."/>
            <person name="Horn F."/>
            <person name="Wehner S."/>
            <person name="Hoffmann K."/>
            <person name="Riege K."/>
            <person name="Sammeth M."/>
            <person name="Nowrousian M."/>
            <person name="Valiante V."/>
            <person name="Linde J."/>
            <person name="Jacobsen I.D."/>
            <person name="Marz M."/>
            <person name="Brakhage A.A."/>
            <person name="Gabaldon T."/>
            <person name="Bocker S."/>
            <person name="Voigt K."/>
        </authorList>
    </citation>
    <scope>NUCLEOTIDE SEQUENCE [LARGE SCALE GENOMIC DNA]</scope>
    <source>
        <strain evidence="8">FSU 9682</strain>
    </source>
</reference>
<dbReference type="InterPro" id="IPR016901">
    <property type="entry name" value="APC10/Doc1"/>
</dbReference>
<dbReference type="SMART" id="SM01337">
    <property type="entry name" value="APC10"/>
    <property type="match status" value="1"/>
</dbReference>